<dbReference type="Proteomes" id="UP000800200">
    <property type="component" value="Unassembled WGS sequence"/>
</dbReference>
<organism evidence="2 3">
    <name type="scientific">Zopfia rhizophila CBS 207.26</name>
    <dbReference type="NCBI Taxonomy" id="1314779"/>
    <lineage>
        <taxon>Eukaryota</taxon>
        <taxon>Fungi</taxon>
        <taxon>Dikarya</taxon>
        <taxon>Ascomycota</taxon>
        <taxon>Pezizomycotina</taxon>
        <taxon>Dothideomycetes</taxon>
        <taxon>Dothideomycetes incertae sedis</taxon>
        <taxon>Zopfiaceae</taxon>
        <taxon>Zopfia</taxon>
    </lineage>
</organism>
<proteinExistence type="predicted"/>
<reference evidence="2" key="1">
    <citation type="journal article" date="2020" name="Stud. Mycol.">
        <title>101 Dothideomycetes genomes: a test case for predicting lifestyles and emergence of pathogens.</title>
        <authorList>
            <person name="Haridas S."/>
            <person name="Albert R."/>
            <person name="Binder M."/>
            <person name="Bloem J."/>
            <person name="Labutti K."/>
            <person name="Salamov A."/>
            <person name="Andreopoulos B."/>
            <person name="Baker S."/>
            <person name="Barry K."/>
            <person name="Bills G."/>
            <person name="Bluhm B."/>
            <person name="Cannon C."/>
            <person name="Castanera R."/>
            <person name="Culley D."/>
            <person name="Daum C."/>
            <person name="Ezra D."/>
            <person name="Gonzalez J."/>
            <person name="Henrissat B."/>
            <person name="Kuo A."/>
            <person name="Liang C."/>
            <person name="Lipzen A."/>
            <person name="Lutzoni F."/>
            <person name="Magnuson J."/>
            <person name="Mondo S."/>
            <person name="Nolan M."/>
            <person name="Ohm R."/>
            <person name="Pangilinan J."/>
            <person name="Park H.-J."/>
            <person name="Ramirez L."/>
            <person name="Alfaro M."/>
            <person name="Sun H."/>
            <person name="Tritt A."/>
            <person name="Yoshinaga Y."/>
            <person name="Zwiers L.-H."/>
            <person name="Turgeon B."/>
            <person name="Goodwin S."/>
            <person name="Spatafora J."/>
            <person name="Crous P."/>
            <person name="Grigoriev I."/>
        </authorList>
    </citation>
    <scope>NUCLEOTIDE SEQUENCE</scope>
    <source>
        <strain evidence="2">CBS 207.26</strain>
    </source>
</reference>
<dbReference type="EMBL" id="ML994614">
    <property type="protein sequence ID" value="KAF2193053.1"/>
    <property type="molecule type" value="Genomic_DNA"/>
</dbReference>
<dbReference type="AlphaFoldDB" id="A0A6A6EPU5"/>
<feature type="compositionally biased region" description="Pro residues" evidence="1">
    <location>
        <begin position="66"/>
        <end position="75"/>
    </location>
</feature>
<evidence type="ECO:0000313" key="3">
    <source>
        <dbReference type="Proteomes" id="UP000800200"/>
    </source>
</evidence>
<sequence length="75" mass="8487">MYFIFSGVNTSTPQKCNLLVFPPFPRLISPPNLTPPHRPRKTSMQKLTNYKQVASKRDPASLSLSKPPPRIKNIP</sequence>
<accession>A0A6A6EPU5</accession>
<gene>
    <name evidence="2" type="ORF">K469DRAFT_282922</name>
</gene>
<evidence type="ECO:0000256" key="1">
    <source>
        <dbReference type="SAM" id="MobiDB-lite"/>
    </source>
</evidence>
<name>A0A6A6EPU5_9PEZI</name>
<feature type="region of interest" description="Disordered" evidence="1">
    <location>
        <begin position="50"/>
        <end position="75"/>
    </location>
</feature>
<evidence type="ECO:0000313" key="2">
    <source>
        <dbReference type="EMBL" id="KAF2193053.1"/>
    </source>
</evidence>
<keyword evidence="3" id="KW-1185">Reference proteome</keyword>
<protein>
    <submittedName>
        <fullName evidence="2">Uncharacterized protein</fullName>
    </submittedName>
</protein>